<dbReference type="Proteomes" id="UP000198816">
    <property type="component" value="Unassembled WGS sequence"/>
</dbReference>
<dbReference type="PANTHER" id="PTHR45947:SF3">
    <property type="entry name" value="SULFOQUINOVOSYL TRANSFERASE SQD2"/>
    <property type="match status" value="1"/>
</dbReference>
<dbReference type="InterPro" id="IPR028098">
    <property type="entry name" value="Glyco_trans_4-like_N"/>
</dbReference>
<proteinExistence type="predicted"/>
<dbReference type="EMBL" id="FNNZ01000006">
    <property type="protein sequence ID" value="SDW62375.1"/>
    <property type="molecule type" value="Genomic_DNA"/>
</dbReference>
<dbReference type="PANTHER" id="PTHR45947">
    <property type="entry name" value="SULFOQUINOVOSYL TRANSFERASE SQD2"/>
    <property type="match status" value="1"/>
</dbReference>
<keyword evidence="3" id="KW-0808">Transferase</keyword>
<dbReference type="OrthoDB" id="9775208at2"/>
<feature type="domain" description="Glycosyl transferase family 1" evidence="1">
    <location>
        <begin position="202"/>
        <end position="350"/>
    </location>
</feature>
<evidence type="ECO:0000259" key="2">
    <source>
        <dbReference type="Pfam" id="PF13439"/>
    </source>
</evidence>
<evidence type="ECO:0000313" key="3">
    <source>
        <dbReference type="EMBL" id="SDW62375.1"/>
    </source>
</evidence>
<dbReference type="CDD" id="cd03811">
    <property type="entry name" value="GT4_GT28_WabH-like"/>
    <property type="match status" value="1"/>
</dbReference>
<keyword evidence="4" id="KW-1185">Reference proteome</keyword>
<accession>A0A1H2V230</accession>
<organism evidence="3 4">
    <name type="scientific">Thiocapsa roseopersicina</name>
    <dbReference type="NCBI Taxonomy" id="1058"/>
    <lineage>
        <taxon>Bacteria</taxon>
        <taxon>Pseudomonadati</taxon>
        <taxon>Pseudomonadota</taxon>
        <taxon>Gammaproteobacteria</taxon>
        <taxon>Chromatiales</taxon>
        <taxon>Chromatiaceae</taxon>
        <taxon>Thiocapsa</taxon>
    </lineage>
</organism>
<dbReference type="Gene3D" id="3.40.50.2000">
    <property type="entry name" value="Glycogen Phosphorylase B"/>
    <property type="match status" value="2"/>
</dbReference>
<name>A0A1H2V230_THIRO</name>
<sequence length="391" mass="42725">MRLLILHQANVFGGAERTTRNLLSHLDRDVVTHITLAAPLALRAFMPDVYDDFVDTASLIRHGWFGTPDSLRLDIRAGAELIDRVRPDIALGMMHYSGALIALGARRSSHRPRTAASFRGPIFEYIRRYEHGFRRLAFLRVAIGLAARAADRVLVPSQGTADDTCRHFLGPRSRTLVIPNGIDGAAVRAAAAEPVVGLEHLPTELPLLCVAARLSIEKDVHLLIEAFRRLQQTHPCTLAVVGDGPERLPLEQRIKDWGLADRVAFVGHRENVFPYMRRADLYVHTCQFEGFGYTMLEAMACGTSVLATDCPSGPREVLGAGRFGVLVPPGDAGALADGIAGLLADPGRRECLGVLGLERAEELSLARMAEGYQNAFRDLLQGRPPRPAGET</sequence>
<evidence type="ECO:0000259" key="1">
    <source>
        <dbReference type="Pfam" id="PF00534"/>
    </source>
</evidence>
<feature type="domain" description="Glycosyltransferase subfamily 4-like N-terminal" evidence="2">
    <location>
        <begin position="12"/>
        <end position="183"/>
    </location>
</feature>
<dbReference type="InterPro" id="IPR050194">
    <property type="entry name" value="Glycosyltransferase_grp1"/>
</dbReference>
<dbReference type="STRING" id="1058.SAMN05421783_10692"/>
<evidence type="ECO:0000313" key="4">
    <source>
        <dbReference type="Proteomes" id="UP000198816"/>
    </source>
</evidence>
<reference evidence="4" key="1">
    <citation type="submission" date="2016-10" db="EMBL/GenBank/DDBJ databases">
        <authorList>
            <person name="Varghese N."/>
            <person name="Submissions S."/>
        </authorList>
    </citation>
    <scope>NUCLEOTIDE SEQUENCE [LARGE SCALE GENOMIC DNA]</scope>
    <source>
        <strain evidence="4">DSM 217</strain>
    </source>
</reference>
<dbReference type="SUPFAM" id="SSF53756">
    <property type="entry name" value="UDP-Glycosyltransferase/glycogen phosphorylase"/>
    <property type="match status" value="1"/>
</dbReference>
<protein>
    <submittedName>
        <fullName evidence="3">Glycosyltransferase involved in cell wall bisynthesis</fullName>
    </submittedName>
</protein>
<gene>
    <name evidence="3" type="ORF">SAMN05421783_10692</name>
</gene>
<dbReference type="GO" id="GO:0016757">
    <property type="term" value="F:glycosyltransferase activity"/>
    <property type="evidence" value="ECO:0007669"/>
    <property type="project" value="InterPro"/>
</dbReference>
<dbReference type="AlphaFoldDB" id="A0A1H2V230"/>
<dbReference type="InterPro" id="IPR001296">
    <property type="entry name" value="Glyco_trans_1"/>
</dbReference>
<dbReference type="Pfam" id="PF00534">
    <property type="entry name" value="Glycos_transf_1"/>
    <property type="match status" value="1"/>
</dbReference>
<dbReference type="RefSeq" id="WP_093030070.1">
    <property type="nucleotide sequence ID" value="NZ_FNNZ01000006.1"/>
</dbReference>
<dbReference type="Pfam" id="PF13439">
    <property type="entry name" value="Glyco_transf_4"/>
    <property type="match status" value="1"/>
</dbReference>